<dbReference type="SUPFAM" id="SSF100950">
    <property type="entry name" value="NagB/RpiA/CoA transferase-like"/>
    <property type="match status" value="1"/>
</dbReference>
<dbReference type="InterPro" id="IPR007324">
    <property type="entry name" value="Sugar-bd_dom_put"/>
</dbReference>
<dbReference type="Proteomes" id="UP001165366">
    <property type="component" value="Unassembled WGS sequence"/>
</dbReference>
<keyword evidence="4" id="KW-0804">Transcription</keyword>
<sequence length="320" mass="34822">MPRPKDPINLRLLSKISSMYYEQDFNQQEIADRLHLSRPKVSRMLDQARKQGIVQISIVTPNGNFVELEHALEKKFGMKEVILVESDEGMSASMIKRQIGSAAANYLVRTAHEGDVIGVTWGTTLQAMADSLQPTPIDDLHIVQALGGVGPPEAKAHAADISRRLSQLMQAKLTLLPAPGIVGSVEAKDVLMADGSVKNALELISKMNTLFVGIGALETNPVLHKDNEEIPDKLRREIFESKAIGDIALRFFDSNGKEVDTTLKDLVIGVSPEEMMQIDTVVGIAGGVEKAEVIHGALTGKNINVLISDSMTAEKILEVE</sequence>
<keyword evidence="2" id="KW-0805">Transcription regulation</keyword>
<comment type="caution">
    <text evidence="6">The sequence shown here is derived from an EMBL/GenBank/DDBJ whole genome shotgun (WGS) entry which is preliminary data.</text>
</comment>
<dbReference type="PANTHER" id="PTHR34294:SF1">
    <property type="entry name" value="TRANSCRIPTIONAL REGULATOR LSRR"/>
    <property type="match status" value="1"/>
</dbReference>
<dbReference type="RefSeq" id="WP_237855114.1">
    <property type="nucleotide sequence ID" value="NZ_JAKLWS010000020.1"/>
</dbReference>
<dbReference type="Gene3D" id="1.10.10.60">
    <property type="entry name" value="Homeodomain-like"/>
    <property type="match status" value="1"/>
</dbReference>
<dbReference type="InterPro" id="IPR051054">
    <property type="entry name" value="SorC_transcr_regulators"/>
</dbReference>
<reference evidence="6" key="2">
    <citation type="submission" date="2024-05" db="EMBL/GenBank/DDBJ databases">
        <title>Rhodohalobacter halophilus gen. nov., sp. nov., a moderately halophilic member of the family Balneolaceae.</title>
        <authorList>
            <person name="Xia J."/>
        </authorList>
    </citation>
    <scope>NUCLEOTIDE SEQUENCE</scope>
    <source>
        <strain evidence="6">WB101</strain>
    </source>
</reference>
<name>A0ABS9KFW1_9BACT</name>
<evidence type="ECO:0000256" key="3">
    <source>
        <dbReference type="ARBA" id="ARBA00023125"/>
    </source>
</evidence>
<keyword evidence="3" id="KW-0238">DNA-binding</keyword>
<evidence type="ECO:0000313" key="7">
    <source>
        <dbReference type="Proteomes" id="UP001165366"/>
    </source>
</evidence>
<keyword evidence="7" id="KW-1185">Reference proteome</keyword>
<comment type="similarity">
    <text evidence="1">Belongs to the SorC transcriptional regulatory family.</text>
</comment>
<accession>A0ABS9KFW1</accession>
<evidence type="ECO:0000313" key="6">
    <source>
        <dbReference type="EMBL" id="MCG2589754.1"/>
    </source>
</evidence>
<feature type="domain" description="Sugar-binding" evidence="5">
    <location>
        <begin position="64"/>
        <end position="318"/>
    </location>
</feature>
<gene>
    <name evidence="6" type="ORF">L6773_14330</name>
</gene>
<dbReference type="EMBL" id="JAKLWS010000020">
    <property type="protein sequence ID" value="MCG2589754.1"/>
    <property type="molecule type" value="Genomic_DNA"/>
</dbReference>
<dbReference type="Pfam" id="PF04198">
    <property type="entry name" value="Sugar-bind"/>
    <property type="match status" value="1"/>
</dbReference>
<evidence type="ECO:0000256" key="2">
    <source>
        <dbReference type="ARBA" id="ARBA00023015"/>
    </source>
</evidence>
<dbReference type="Gene3D" id="3.40.50.1360">
    <property type="match status" value="1"/>
</dbReference>
<protein>
    <submittedName>
        <fullName evidence="6">Sugar-binding transcriptional regulator</fullName>
    </submittedName>
</protein>
<evidence type="ECO:0000256" key="4">
    <source>
        <dbReference type="ARBA" id="ARBA00023163"/>
    </source>
</evidence>
<organism evidence="6 7">
    <name type="scientific">Rhodohalobacter sulfatireducens</name>
    <dbReference type="NCBI Taxonomy" id="2911366"/>
    <lineage>
        <taxon>Bacteria</taxon>
        <taxon>Pseudomonadati</taxon>
        <taxon>Balneolota</taxon>
        <taxon>Balneolia</taxon>
        <taxon>Balneolales</taxon>
        <taxon>Balneolaceae</taxon>
        <taxon>Rhodohalobacter</taxon>
    </lineage>
</organism>
<reference evidence="6" key="1">
    <citation type="submission" date="2022-01" db="EMBL/GenBank/DDBJ databases">
        <authorList>
            <person name="Wang Y."/>
        </authorList>
    </citation>
    <scope>NUCLEOTIDE SEQUENCE</scope>
    <source>
        <strain evidence="6">WB101</strain>
    </source>
</reference>
<evidence type="ECO:0000256" key="1">
    <source>
        <dbReference type="ARBA" id="ARBA00010466"/>
    </source>
</evidence>
<proteinExistence type="inferred from homology"/>
<evidence type="ECO:0000259" key="5">
    <source>
        <dbReference type="Pfam" id="PF04198"/>
    </source>
</evidence>
<dbReference type="PANTHER" id="PTHR34294">
    <property type="entry name" value="TRANSCRIPTIONAL REGULATOR-RELATED"/>
    <property type="match status" value="1"/>
</dbReference>
<dbReference type="InterPro" id="IPR037171">
    <property type="entry name" value="NagB/RpiA_transferase-like"/>
</dbReference>